<protein>
    <submittedName>
        <fullName evidence="13">Porin</fullName>
    </submittedName>
</protein>
<dbReference type="Proteomes" id="UP000680158">
    <property type="component" value="Unassembled WGS sequence"/>
</dbReference>
<evidence type="ECO:0000256" key="10">
    <source>
        <dbReference type="ARBA" id="ARBA00023237"/>
    </source>
</evidence>
<keyword evidence="6 11" id="KW-0732">Signal</keyword>
<evidence type="ECO:0000313" key="13">
    <source>
        <dbReference type="EMBL" id="MBR7745677.1"/>
    </source>
</evidence>
<dbReference type="GO" id="GO:0046930">
    <property type="term" value="C:pore complex"/>
    <property type="evidence" value="ECO:0007669"/>
    <property type="project" value="UniProtKB-KW"/>
</dbReference>
<sequence>MKKSLIAFAVLGAFASAASAQSSVVLYGVIDASVSHMSNQTVAGGKKFSLDASNLSSSRWGLKGTEDLGNGLKANFNLESSLNVDTGTAGNLFDRNASVGLSGSFGTVNVGRQTNLAYDTLIQVDPLNVAHVGTNPNIALGALNNVGLFGTHGTSVGSSSPTRQNNSVKYAFPSVLGGINFGAMYGFGEKAGDASASSYAGASAGFSQNGLTAVFSYAQLKDATNSSTIRSYTGGAKFVVNSDWTVKVTYAENELNTTGRTISVFGTGFDYAVSPQTTLTAAYYANRRSGDVKGKADQFVGVAKYALSKRTAFYGSFSYAKADTKAAKDQELGLFIGAGNKTATRTTVGVLHSF</sequence>
<dbReference type="GO" id="GO:0006811">
    <property type="term" value="P:monoatomic ion transport"/>
    <property type="evidence" value="ECO:0007669"/>
    <property type="project" value="UniProtKB-KW"/>
</dbReference>
<comment type="subcellular location">
    <subcellularLocation>
        <location evidence="1">Cell outer membrane</location>
        <topology evidence="1">Multi-pass membrane protein</topology>
    </subcellularLocation>
</comment>
<proteinExistence type="predicted"/>
<dbReference type="Pfam" id="PF13609">
    <property type="entry name" value="Porin_4"/>
    <property type="match status" value="1"/>
</dbReference>
<dbReference type="InterPro" id="IPR023614">
    <property type="entry name" value="Porin_dom_sf"/>
</dbReference>
<dbReference type="EMBL" id="JAGSPM010000002">
    <property type="protein sequence ID" value="MBR7745677.1"/>
    <property type="molecule type" value="Genomic_DNA"/>
</dbReference>
<keyword evidence="7" id="KW-0406">Ion transport</keyword>
<evidence type="ECO:0000256" key="8">
    <source>
        <dbReference type="ARBA" id="ARBA00023114"/>
    </source>
</evidence>
<name>A0A941DG69_9BURK</name>
<keyword evidence="9" id="KW-0472">Membrane</keyword>
<evidence type="ECO:0000256" key="1">
    <source>
        <dbReference type="ARBA" id="ARBA00004571"/>
    </source>
</evidence>
<dbReference type="InterPro" id="IPR050298">
    <property type="entry name" value="Gram-neg_bact_OMP"/>
</dbReference>
<feature type="signal peptide" evidence="11">
    <location>
        <begin position="1"/>
        <end position="20"/>
    </location>
</feature>
<evidence type="ECO:0000256" key="4">
    <source>
        <dbReference type="ARBA" id="ARBA00022452"/>
    </source>
</evidence>
<evidence type="ECO:0000256" key="3">
    <source>
        <dbReference type="ARBA" id="ARBA00022448"/>
    </source>
</evidence>
<dbReference type="CDD" id="cd00342">
    <property type="entry name" value="gram_neg_porins"/>
    <property type="match status" value="1"/>
</dbReference>
<evidence type="ECO:0000256" key="9">
    <source>
        <dbReference type="ARBA" id="ARBA00023136"/>
    </source>
</evidence>
<comment type="caution">
    <text evidence="13">The sequence shown here is derived from an EMBL/GenBank/DDBJ whole genome shotgun (WGS) entry which is preliminary data.</text>
</comment>
<evidence type="ECO:0000256" key="6">
    <source>
        <dbReference type="ARBA" id="ARBA00022729"/>
    </source>
</evidence>
<dbReference type="PANTHER" id="PTHR34501:SF9">
    <property type="entry name" value="MAJOR OUTER MEMBRANE PROTEIN P.IA"/>
    <property type="match status" value="1"/>
</dbReference>
<evidence type="ECO:0000313" key="14">
    <source>
        <dbReference type="Proteomes" id="UP000680158"/>
    </source>
</evidence>
<evidence type="ECO:0000256" key="7">
    <source>
        <dbReference type="ARBA" id="ARBA00023065"/>
    </source>
</evidence>
<dbReference type="GO" id="GO:0009279">
    <property type="term" value="C:cell outer membrane"/>
    <property type="evidence" value="ECO:0007669"/>
    <property type="project" value="UniProtKB-SubCell"/>
</dbReference>
<organism evidence="13 14">
    <name type="scientific">Undibacterium baiyunense</name>
    <dbReference type="NCBI Taxonomy" id="2828731"/>
    <lineage>
        <taxon>Bacteria</taxon>
        <taxon>Pseudomonadati</taxon>
        <taxon>Pseudomonadota</taxon>
        <taxon>Betaproteobacteria</taxon>
        <taxon>Burkholderiales</taxon>
        <taxon>Oxalobacteraceae</taxon>
        <taxon>Undibacterium</taxon>
    </lineage>
</organism>
<keyword evidence="4" id="KW-1134">Transmembrane beta strand</keyword>
<evidence type="ECO:0000256" key="2">
    <source>
        <dbReference type="ARBA" id="ARBA00011233"/>
    </source>
</evidence>
<keyword evidence="14" id="KW-1185">Reference proteome</keyword>
<keyword evidence="3" id="KW-0813">Transport</keyword>
<evidence type="ECO:0000256" key="5">
    <source>
        <dbReference type="ARBA" id="ARBA00022692"/>
    </source>
</evidence>
<dbReference type="InterPro" id="IPR033900">
    <property type="entry name" value="Gram_neg_porin_domain"/>
</dbReference>
<dbReference type="GO" id="GO:0015288">
    <property type="term" value="F:porin activity"/>
    <property type="evidence" value="ECO:0007669"/>
    <property type="project" value="UniProtKB-KW"/>
</dbReference>
<keyword evidence="5" id="KW-0812">Transmembrane</keyword>
<reference evidence="13 14" key="1">
    <citation type="submission" date="2021-04" db="EMBL/GenBank/DDBJ databases">
        <title>novel species isolated from subtropical streams in China.</title>
        <authorList>
            <person name="Lu H."/>
        </authorList>
    </citation>
    <scope>NUCLEOTIDE SEQUENCE [LARGE SCALE GENOMIC DNA]</scope>
    <source>
        <strain evidence="13 14">BYS107W</strain>
    </source>
</reference>
<dbReference type="PRINTS" id="PR00184">
    <property type="entry name" value="NEISSPPORIN"/>
</dbReference>
<gene>
    <name evidence="13" type="ORF">KDM92_03730</name>
</gene>
<accession>A0A941DG69</accession>
<feature type="chain" id="PRO_5037406158" evidence="11">
    <location>
        <begin position="21"/>
        <end position="354"/>
    </location>
</feature>
<dbReference type="Gene3D" id="2.40.160.10">
    <property type="entry name" value="Porin"/>
    <property type="match status" value="1"/>
</dbReference>
<dbReference type="InterPro" id="IPR002299">
    <property type="entry name" value="Porin_Neis"/>
</dbReference>
<evidence type="ECO:0000259" key="12">
    <source>
        <dbReference type="Pfam" id="PF13609"/>
    </source>
</evidence>
<dbReference type="PANTHER" id="PTHR34501">
    <property type="entry name" value="PROTEIN YDDL-RELATED"/>
    <property type="match status" value="1"/>
</dbReference>
<keyword evidence="8" id="KW-0626">Porin</keyword>
<comment type="subunit">
    <text evidence="2">Homotrimer.</text>
</comment>
<dbReference type="RefSeq" id="WP_212683073.1">
    <property type="nucleotide sequence ID" value="NZ_JAGSPM010000002.1"/>
</dbReference>
<feature type="domain" description="Porin" evidence="12">
    <location>
        <begin position="7"/>
        <end position="324"/>
    </location>
</feature>
<dbReference type="SUPFAM" id="SSF56935">
    <property type="entry name" value="Porins"/>
    <property type="match status" value="1"/>
</dbReference>
<evidence type="ECO:0000256" key="11">
    <source>
        <dbReference type="SAM" id="SignalP"/>
    </source>
</evidence>
<keyword evidence="10" id="KW-0998">Cell outer membrane</keyword>
<dbReference type="AlphaFoldDB" id="A0A941DG69"/>